<dbReference type="InterPro" id="IPR029044">
    <property type="entry name" value="Nucleotide-diphossugar_trans"/>
</dbReference>
<dbReference type="Pfam" id="PF13641">
    <property type="entry name" value="Glyco_tranf_2_3"/>
    <property type="match status" value="1"/>
</dbReference>
<feature type="transmembrane region" description="Helical" evidence="1">
    <location>
        <begin position="307"/>
        <end position="327"/>
    </location>
</feature>
<protein>
    <recommendedName>
        <fullName evidence="6">Glycosyl transferase</fullName>
    </recommendedName>
</protein>
<dbReference type="InterPro" id="IPR050256">
    <property type="entry name" value="Glycosyltransferase_2"/>
</dbReference>
<dbReference type="PANTHER" id="PTHR48090">
    <property type="entry name" value="UNDECAPRENYL-PHOSPHATE 4-DEOXY-4-FORMAMIDO-L-ARABINOSE TRANSFERASE-RELATED"/>
    <property type="match status" value="1"/>
</dbReference>
<evidence type="ECO:0000313" key="4">
    <source>
        <dbReference type="Proteomes" id="UP000185657"/>
    </source>
</evidence>
<organism evidence="2 5">
    <name type="scientific">Hydrogenophaga crassostreae</name>
    <dbReference type="NCBI Taxonomy" id="1763535"/>
    <lineage>
        <taxon>Bacteria</taxon>
        <taxon>Pseudomonadati</taxon>
        <taxon>Pseudomonadota</taxon>
        <taxon>Betaproteobacteria</taxon>
        <taxon>Burkholderiales</taxon>
        <taxon>Comamonadaceae</taxon>
        <taxon>Hydrogenophaga</taxon>
    </lineage>
</organism>
<feature type="transmembrane region" description="Helical" evidence="1">
    <location>
        <begin position="333"/>
        <end position="354"/>
    </location>
</feature>
<evidence type="ECO:0000256" key="1">
    <source>
        <dbReference type="SAM" id="Phobius"/>
    </source>
</evidence>
<dbReference type="AlphaFoldDB" id="A0A167I2U3"/>
<evidence type="ECO:0000313" key="2">
    <source>
        <dbReference type="EMBL" id="AOW15592.1"/>
    </source>
</evidence>
<dbReference type="PANTHER" id="PTHR48090:SF6">
    <property type="entry name" value="SLR5056 PROTEIN"/>
    <property type="match status" value="1"/>
</dbReference>
<gene>
    <name evidence="2" type="ORF">LPB072_12185</name>
    <name evidence="3" type="ORF">LPB72_10810</name>
</gene>
<dbReference type="CDD" id="cd06438">
    <property type="entry name" value="EpsO_like"/>
    <property type="match status" value="1"/>
</dbReference>
<dbReference type="EMBL" id="CP017476">
    <property type="protein sequence ID" value="AOW15592.1"/>
    <property type="molecule type" value="Genomic_DNA"/>
</dbReference>
<reference evidence="2 5" key="2">
    <citation type="submission" date="2016-10" db="EMBL/GenBank/DDBJ databases">
        <title>Hydorgenophaga sp. LPB0072 isolated from gastropod.</title>
        <authorList>
            <person name="Kim E."/>
            <person name="Yi H."/>
        </authorList>
    </citation>
    <scope>NUCLEOTIDE SEQUENCE [LARGE SCALE GENOMIC DNA]</scope>
    <source>
        <strain evidence="2 5">LPB0072</strain>
    </source>
</reference>
<proteinExistence type="predicted"/>
<dbReference type="EMBL" id="LVWD01000013">
    <property type="protein sequence ID" value="OAD42060.1"/>
    <property type="molecule type" value="Genomic_DNA"/>
</dbReference>
<dbReference type="SUPFAM" id="SSF53448">
    <property type="entry name" value="Nucleotide-diphospho-sugar transferases"/>
    <property type="match status" value="1"/>
</dbReference>
<dbReference type="KEGG" id="hyl:LPB072_12185"/>
<keyword evidence="1" id="KW-0812">Transmembrane</keyword>
<evidence type="ECO:0000313" key="5">
    <source>
        <dbReference type="Proteomes" id="UP000185680"/>
    </source>
</evidence>
<keyword evidence="4" id="KW-1185">Reference proteome</keyword>
<dbReference type="Gene3D" id="3.90.550.10">
    <property type="entry name" value="Spore Coat Polysaccharide Biosynthesis Protein SpsA, Chain A"/>
    <property type="match status" value="1"/>
</dbReference>
<accession>A0A167I2U3</accession>
<keyword evidence="1" id="KW-0472">Membrane</keyword>
<dbReference type="Proteomes" id="UP000185680">
    <property type="component" value="Chromosome"/>
</dbReference>
<evidence type="ECO:0000313" key="3">
    <source>
        <dbReference type="EMBL" id="OAD42060.1"/>
    </source>
</evidence>
<dbReference type="STRING" id="1763535.LPB072_12185"/>
<name>A0A167I2U3_9BURK</name>
<keyword evidence="1" id="KW-1133">Transmembrane helix</keyword>
<evidence type="ECO:0008006" key="6">
    <source>
        <dbReference type="Google" id="ProtNLM"/>
    </source>
</evidence>
<reference evidence="3 4" key="1">
    <citation type="submission" date="2016-02" db="EMBL/GenBank/DDBJ databases">
        <title>Draft genome sequence of Hydrogenophaga sp. LPB0072.</title>
        <authorList>
            <person name="Shin S.-K."/>
            <person name="Yi H."/>
        </authorList>
    </citation>
    <scope>NUCLEOTIDE SEQUENCE [LARGE SCALE GENOMIC DNA]</scope>
    <source>
        <strain evidence="3 4">LPB0072</strain>
    </source>
</reference>
<dbReference type="Proteomes" id="UP000185657">
    <property type="component" value="Unassembled WGS sequence"/>
</dbReference>
<sequence length="397" mass="42967">MTTTISWVLLTTGAVLMALVALLALQTLASFLLKRPESVPGDGDTPLPSTVVLMPAHDEAEIIESMVSQALQVLPAGGQLLVVADNCTDDTADRARSAGASVIERFDTDLRGKGYALAHGVNHLRPAPPEVVIVMDADCVASAGSLTAIAMAAHRLQRPVQAMYDMLAPPGAGLMQRMAAFAWDFRTRLRAEGYRRLGLPCQLMGSGMAFPWPLLQQVNLATGHIVEDLKLGLDCARTGKPPYFLPSALVSSCFPTNDQGTQSQRKRWEHGHLSMVAGQAPTLLWQSVTRGNVGLLAMTLDMCVPPLALLVLLLGAQAAGATLLAWLGMIWPVVATLSLLAFVLLGLTVLAGWWRAGRRWISLGELMSAPWYILRKLPLYLGVLTRRQANWIRTRRD</sequence>
<feature type="transmembrane region" description="Helical" evidence="1">
    <location>
        <begin position="6"/>
        <end position="25"/>
    </location>
</feature>